<proteinExistence type="predicted"/>
<evidence type="ECO:0000313" key="2">
    <source>
        <dbReference type="Proteomes" id="UP000031271"/>
    </source>
</evidence>
<evidence type="ECO:0000313" key="1">
    <source>
        <dbReference type="EMBL" id="AJE17365.1"/>
    </source>
</evidence>
<reference evidence="2" key="1">
    <citation type="submission" date="2014-03" db="EMBL/GenBank/DDBJ databases">
        <title>Complete genome of Pseudomonas balearica DSM 6083T, a sewage water isolate from an enrichment with 2-methylnaphthalene.</title>
        <authorList>
            <person name="Salva-Serra F."/>
            <person name="Jaen-Luchoro D."/>
            <person name="Busquets A."/>
            <person name="Pena A."/>
            <person name="Gomila M."/>
            <person name="Bosch R."/>
            <person name="Nogales B."/>
            <person name="Garcia-Valdes E."/>
            <person name="Lalucat J."/>
            <person name="Bennasar A."/>
        </authorList>
    </citation>
    <scope>NUCLEOTIDE SEQUENCE [LARGE SCALE GENOMIC DNA]</scope>
    <source>
        <strain evidence="2">DSM 6083</strain>
    </source>
</reference>
<sequence length="74" mass="8404">MAPFNDLAIVEDSQHGTEHGKSHTLRKIRQKVLHALAFLAVRHIILVDFLKIIVDLAGDSQLFQFLQKDRALQS</sequence>
<reference evidence="1 2" key="2">
    <citation type="journal article" name="Genome Announc.">
        <title>Complete Genome Sequence of Pseudomonas balearica DSM 6083T.</title>
        <authorList>
            <person name="Bennasar-Figueras A."/>
            <person name="Salva-Serra F."/>
            <person name="Jaen-Luchoro D."/>
            <person name="Segui C."/>
            <person name="Aliaga F."/>
            <person name="Busquets A."/>
            <person name="Gomila M."/>
            <person name="Moore E.R."/>
            <person name="Lalucat J."/>
        </authorList>
    </citation>
    <scope>NUCLEOTIDE SEQUENCE [LARGE SCALE GENOMIC DNA]</scope>
    <source>
        <strain evidence="2">DSM 6083</strain>
    </source>
</reference>
<name>A0A8D4C504_9GAMM</name>
<dbReference type="KEGG" id="pbm:CL52_05080"/>
<dbReference type="Proteomes" id="UP000031271">
    <property type="component" value="Chromosome"/>
</dbReference>
<gene>
    <name evidence="1" type="ORF">CL52_05080</name>
</gene>
<dbReference type="EMBL" id="CP007511">
    <property type="protein sequence ID" value="AJE17365.1"/>
    <property type="molecule type" value="Genomic_DNA"/>
</dbReference>
<organism evidence="1 2">
    <name type="scientific">Stutzerimonas balearica DSM 6083</name>
    <dbReference type="NCBI Taxonomy" id="1123016"/>
    <lineage>
        <taxon>Bacteria</taxon>
        <taxon>Pseudomonadati</taxon>
        <taxon>Pseudomonadota</taxon>
        <taxon>Gammaproteobacteria</taxon>
        <taxon>Pseudomonadales</taxon>
        <taxon>Pseudomonadaceae</taxon>
        <taxon>Stutzerimonas</taxon>
    </lineage>
</organism>
<protein>
    <submittedName>
        <fullName evidence="1">Uncharacterized protein</fullName>
    </submittedName>
</protein>
<dbReference type="AlphaFoldDB" id="A0A8D4C504"/>
<accession>A0A8D4C504</accession>